<keyword evidence="1" id="KW-0808">Transferase</keyword>
<gene>
    <name evidence="3" type="ORF">GCM10025868_28540</name>
</gene>
<evidence type="ECO:0000256" key="1">
    <source>
        <dbReference type="ARBA" id="ARBA00022679"/>
    </source>
</evidence>
<comment type="caution">
    <text evidence="3">The sequence shown here is derived from an EMBL/GenBank/DDBJ whole genome shotgun (WGS) entry which is preliminary data.</text>
</comment>
<keyword evidence="4" id="KW-1185">Reference proteome</keyword>
<evidence type="ECO:0000256" key="2">
    <source>
        <dbReference type="ARBA" id="ARBA00022695"/>
    </source>
</evidence>
<keyword evidence="2" id="KW-0548">Nucleotidyltransferase</keyword>
<dbReference type="Proteomes" id="UP001157017">
    <property type="component" value="Unassembled WGS sequence"/>
</dbReference>
<accession>A0ABQ6JKE2</accession>
<organism evidence="3 4">
    <name type="scientific">Angustibacter aerolatus</name>
    <dbReference type="NCBI Taxonomy" id="1162965"/>
    <lineage>
        <taxon>Bacteria</taxon>
        <taxon>Bacillati</taxon>
        <taxon>Actinomycetota</taxon>
        <taxon>Actinomycetes</taxon>
        <taxon>Kineosporiales</taxon>
        <taxon>Kineosporiaceae</taxon>
    </lineage>
</organism>
<evidence type="ECO:0000313" key="4">
    <source>
        <dbReference type="Proteomes" id="UP001157017"/>
    </source>
</evidence>
<dbReference type="PANTHER" id="PTHR32125:SF4">
    <property type="entry name" value="2-C-METHYL-D-ERYTHRITOL 4-PHOSPHATE CYTIDYLYLTRANSFERASE, CHLOROPLASTIC"/>
    <property type="match status" value="1"/>
</dbReference>
<dbReference type="InterPro" id="IPR029044">
    <property type="entry name" value="Nucleotide-diphossugar_trans"/>
</dbReference>
<name>A0ABQ6JKE2_9ACTN</name>
<dbReference type="PANTHER" id="PTHR32125">
    <property type="entry name" value="2-C-METHYL-D-ERYTHRITOL 4-PHOSPHATE CYTIDYLYLTRANSFERASE, CHLOROPLASTIC"/>
    <property type="match status" value="1"/>
</dbReference>
<reference evidence="4" key="1">
    <citation type="journal article" date="2019" name="Int. J. Syst. Evol. Microbiol.">
        <title>The Global Catalogue of Microorganisms (GCM) 10K type strain sequencing project: providing services to taxonomists for standard genome sequencing and annotation.</title>
        <authorList>
            <consortium name="The Broad Institute Genomics Platform"/>
            <consortium name="The Broad Institute Genome Sequencing Center for Infectious Disease"/>
            <person name="Wu L."/>
            <person name="Ma J."/>
        </authorList>
    </citation>
    <scope>NUCLEOTIDE SEQUENCE [LARGE SCALE GENOMIC DNA]</scope>
    <source>
        <strain evidence="4">NBRC 108730</strain>
    </source>
</reference>
<dbReference type="InterPro" id="IPR050088">
    <property type="entry name" value="IspD/TarI_cytidylyltransf_bact"/>
</dbReference>
<protein>
    <recommendedName>
        <fullName evidence="5">PIN domain-containing protein</fullName>
    </recommendedName>
</protein>
<evidence type="ECO:0000313" key="3">
    <source>
        <dbReference type="EMBL" id="GMA87604.1"/>
    </source>
</evidence>
<evidence type="ECO:0008006" key="5">
    <source>
        <dbReference type="Google" id="ProtNLM"/>
    </source>
</evidence>
<dbReference type="InterPro" id="IPR034683">
    <property type="entry name" value="IspD/TarI"/>
</dbReference>
<dbReference type="EMBL" id="BSUZ01000001">
    <property type="protein sequence ID" value="GMA87604.1"/>
    <property type="molecule type" value="Genomic_DNA"/>
</dbReference>
<sequence>MAQVVEATRRLGAVVPGLPLVDTVKRVDAAGRVLDTPDRAGLRAVQTPQGFDRALLERAHEAGRGSSVTDDAGLVERLGEPVHVVPGHPWR</sequence>
<dbReference type="Gene3D" id="3.90.550.10">
    <property type="entry name" value="Spore Coat Polysaccharide Biosynthesis Protein SpsA, Chain A"/>
    <property type="match status" value="1"/>
</dbReference>
<dbReference type="Pfam" id="PF01128">
    <property type="entry name" value="IspD"/>
    <property type="match status" value="1"/>
</dbReference>
<proteinExistence type="predicted"/>
<dbReference type="SUPFAM" id="SSF53448">
    <property type="entry name" value="Nucleotide-diphospho-sugar transferases"/>
    <property type="match status" value="1"/>
</dbReference>